<feature type="transmembrane region" description="Helical" evidence="6">
    <location>
        <begin position="251"/>
        <end position="270"/>
    </location>
</feature>
<feature type="transmembrane region" description="Helical" evidence="6">
    <location>
        <begin position="71"/>
        <end position="90"/>
    </location>
</feature>
<dbReference type="Proteomes" id="UP000031408">
    <property type="component" value="Unassembled WGS sequence"/>
</dbReference>
<keyword evidence="9" id="KW-1185">Reference proteome</keyword>
<evidence type="ECO:0000256" key="2">
    <source>
        <dbReference type="ARBA" id="ARBA00007362"/>
    </source>
</evidence>
<feature type="transmembrane region" description="Helical" evidence="6">
    <location>
        <begin position="188"/>
        <end position="206"/>
    </location>
</feature>
<comment type="subcellular location">
    <subcellularLocation>
        <location evidence="1">Membrane</location>
        <topology evidence="1">Multi-pass membrane protein</topology>
    </subcellularLocation>
</comment>
<keyword evidence="4 6" id="KW-1133">Transmembrane helix</keyword>
<keyword evidence="5 6" id="KW-0472">Membrane</keyword>
<dbReference type="STRING" id="1349421.OI18_09240"/>
<evidence type="ECO:0000256" key="3">
    <source>
        <dbReference type="ARBA" id="ARBA00022692"/>
    </source>
</evidence>
<dbReference type="AlphaFoldDB" id="A0A0C1LIB5"/>
<dbReference type="PANTHER" id="PTHR32322:SF2">
    <property type="entry name" value="EAMA DOMAIN-CONTAINING PROTEIN"/>
    <property type="match status" value="1"/>
</dbReference>
<accession>A0A0C1LIB5</accession>
<feature type="transmembrane region" description="Helical" evidence="6">
    <location>
        <begin position="36"/>
        <end position="55"/>
    </location>
</feature>
<dbReference type="GO" id="GO:0016020">
    <property type="term" value="C:membrane"/>
    <property type="evidence" value="ECO:0007669"/>
    <property type="project" value="UniProtKB-SubCell"/>
</dbReference>
<dbReference type="InterPro" id="IPR050638">
    <property type="entry name" value="AA-Vitamin_Transporters"/>
</dbReference>
<reference evidence="8 9" key="1">
    <citation type="submission" date="2014-11" db="EMBL/GenBank/DDBJ databases">
        <title>Genome sequence of Flavihumibacter solisilvae 3-3.</title>
        <authorList>
            <person name="Zhou G."/>
            <person name="Li M."/>
            <person name="Wang G."/>
        </authorList>
    </citation>
    <scope>NUCLEOTIDE SEQUENCE [LARGE SCALE GENOMIC DNA]</scope>
    <source>
        <strain evidence="8 9">3-3</strain>
    </source>
</reference>
<feature type="domain" description="EamA" evidence="7">
    <location>
        <begin position="157"/>
        <end position="293"/>
    </location>
</feature>
<sequence length="301" mass="32728">MNKSLLTGAALAVLATIIWSGNFIIARKVIHEIPPVALAFFRWLTASLIMIPIGWKQLRKDFPEIKKNMPYFFYTALTGVTLFNTFVYVAGHYSPAINLALIGTTSSPIISILLARIFLGEKVTAMRVAGLTLCIAGILYLLSQGSLQRLITLQFGKGDAWVLLGAFAFAVYNILVRKKPPTIGASSFLLTVFWMGTLLLLPAYLVESAAAPPVVWDGYLLGVILYLGLGTSVISFLCWNAAIARLGAARTALFGNLIPIFSSLEALLILQEKITYIHIISGILVITGLVIANISTLKVNR</sequence>
<keyword evidence="3 6" id="KW-0812">Transmembrane</keyword>
<feature type="domain" description="EamA" evidence="7">
    <location>
        <begin position="7"/>
        <end position="142"/>
    </location>
</feature>
<feature type="transmembrane region" description="Helical" evidence="6">
    <location>
        <begin position="159"/>
        <end position="176"/>
    </location>
</feature>
<evidence type="ECO:0000256" key="1">
    <source>
        <dbReference type="ARBA" id="ARBA00004141"/>
    </source>
</evidence>
<dbReference type="InterPro" id="IPR000620">
    <property type="entry name" value="EamA_dom"/>
</dbReference>
<evidence type="ECO:0000256" key="6">
    <source>
        <dbReference type="SAM" id="Phobius"/>
    </source>
</evidence>
<feature type="transmembrane region" description="Helical" evidence="6">
    <location>
        <begin position="218"/>
        <end position="239"/>
    </location>
</feature>
<feature type="transmembrane region" description="Helical" evidence="6">
    <location>
        <begin position="276"/>
        <end position="297"/>
    </location>
</feature>
<dbReference type="EMBL" id="JSVC01000009">
    <property type="protein sequence ID" value="KIC95098.1"/>
    <property type="molecule type" value="Genomic_DNA"/>
</dbReference>
<evidence type="ECO:0000313" key="8">
    <source>
        <dbReference type="EMBL" id="KIC95098.1"/>
    </source>
</evidence>
<evidence type="ECO:0000256" key="4">
    <source>
        <dbReference type="ARBA" id="ARBA00022989"/>
    </source>
</evidence>
<evidence type="ECO:0000259" key="7">
    <source>
        <dbReference type="Pfam" id="PF00892"/>
    </source>
</evidence>
<dbReference type="InterPro" id="IPR037185">
    <property type="entry name" value="EmrE-like"/>
</dbReference>
<dbReference type="PANTHER" id="PTHR32322">
    <property type="entry name" value="INNER MEMBRANE TRANSPORTER"/>
    <property type="match status" value="1"/>
</dbReference>
<protein>
    <recommendedName>
        <fullName evidence="7">EamA domain-containing protein</fullName>
    </recommendedName>
</protein>
<dbReference type="SUPFAM" id="SSF103481">
    <property type="entry name" value="Multidrug resistance efflux transporter EmrE"/>
    <property type="match status" value="2"/>
</dbReference>
<comment type="caution">
    <text evidence="8">The sequence shown here is derived from an EMBL/GenBank/DDBJ whole genome shotgun (WGS) entry which is preliminary data.</text>
</comment>
<organism evidence="8 9">
    <name type="scientific">Flavihumibacter solisilvae</name>
    <dbReference type="NCBI Taxonomy" id="1349421"/>
    <lineage>
        <taxon>Bacteria</taxon>
        <taxon>Pseudomonadati</taxon>
        <taxon>Bacteroidota</taxon>
        <taxon>Chitinophagia</taxon>
        <taxon>Chitinophagales</taxon>
        <taxon>Chitinophagaceae</taxon>
        <taxon>Flavihumibacter</taxon>
    </lineage>
</organism>
<comment type="similarity">
    <text evidence="2">Belongs to the EamA transporter family.</text>
</comment>
<name>A0A0C1LIB5_9BACT</name>
<feature type="transmembrane region" description="Helical" evidence="6">
    <location>
        <begin position="128"/>
        <end position="147"/>
    </location>
</feature>
<feature type="transmembrane region" description="Helical" evidence="6">
    <location>
        <begin position="96"/>
        <end position="119"/>
    </location>
</feature>
<dbReference type="Pfam" id="PF00892">
    <property type="entry name" value="EamA"/>
    <property type="match status" value="2"/>
</dbReference>
<evidence type="ECO:0000313" key="9">
    <source>
        <dbReference type="Proteomes" id="UP000031408"/>
    </source>
</evidence>
<proteinExistence type="inferred from homology"/>
<evidence type="ECO:0000256" key="5">
    <source>
        <dbReference type="ARBA" id="ARBA00023136"/>
    </source>
</evidence>
<gene>
    <name evidence="8" type="ORF">OI18_09240</name>
</gene>